<accession>A0A2T4AW61</accession>
<keyword evidence="2" id="KW-1185">Reference proteome</keyword>
<dbReference type="GeneID" id="36629603"/>
<evidence type="ECO:0000313" key="1">
    <source>
        <dbReference type="EMBL" id="PTB61218.1"/>
    </source>
</evidence>
<dbReference type="RefSeq" id="XP_024780895.1">
    <property type="nucleotide sequence ID" value="XM_024921032.1"/>
</dbReference>
<proteinExistence type="predicted"/>
<gene>
    <name evidence="1" type="ORF">M431DRAFT_538392</name>
</gene>
<organism evidence="1 2">
    <name type="scientific">Trichoderma harzianum CBS 226.95</name>
    <dbReference type="NCBI Taxonomy" id="983964"/>
    <lineage>
        <taxon>Eukaryota</taxon>
        <taxon>Fungi</taxon>
        <taxon>Dikarya</taxon>
        <taxon>Ascomycota</taxon>
        <taxon>Pezizomycotina</taxon>
        <taxon>Sordariomycetes</taxon>
        <taxon>Hypocreomycetidae</taxon>
        <taxon>Hypocreales</taxon>
        <taxon>Hypocreaceae</taxon>
        <taxon>Trichoderma</taxon>
    </lineage>
</organism>
<evidence type="ECO:0000313" key="2">
    <source>
        <dbReference type="Proteomes" id="UP000241690"/>
    </source>
</evidence>
<feature type="non-terminal residue" evidence="1">
    <location>
        <position position="1"/>
    </location>
</feature>
<protein>
    <submittedName>
        <fullName evidence="1">Uncharacterized protein</fullName>
    </submittedName>
</protein>
<dbReference type="EMBL" id="KZ679675">
    <property type="protein sequence ID" value="PTB61218.1"/>
    <property type="molecule type" value="Genomic_DNA"/>
</dbReference>
<dbReference type="PROSITE" id="PS51257">
    <property type="entry name" value="PROKAR_LIPOPROTEIN"/>
    <property type="match status" value="1"/>
</dbReference>
<reference evidence="1 2" key="1">
    <citation type="submission" date="2016-07" db="EMBL/GenBank/DDBJ databases">
        <title>Multiple horizontal gene transfer events from other fungi enriched the ability of initially mycotrophic Trichoderma (Ascomycota) to feed on dead plant biomass.</title>
        <authorList>
            <consortium name="DOE Joint Genome Institute"/>
            <person name="Aerts A."/>
            <person name="Atanasova L."/>
            <person name="Chenthamara K."/>
            <person name="Zhang J."/>
            <person name="Grujic M."/>
            <person name="Henrissat B."/>
            <person name="Kuo A."/>
            <person name="Salamov A."/>
            <person name="Lipzen A."/>
            <person name="Labutti K."/>
            <person name="Barry K."/>
            <person name="Miao Y."/>
            <person name="Rahimi M.J."/>
            <person name="Shen Q."/>
            <person name="Grigoriev I.V."/>
            <person name="Kubicek C.P."/>
            <person name="Druzhinina I.S."/>
        </authorList>
    </citation>
    <scope>NUCLEOTIDE SEQUENCE [LARGE SCALE GENOMIC DNA]</scope>
    <source>
        <strain evidence="1 2">CBS 226.95</strain>
    </source>
</reference>
<dbReference type="Proteomes" id="UP000241690">
    <property type="component" value="Unassembled WGS sequence"/>
</dbReference>
<name>A0A2T4AW61_TRIHA</name>
<dbReference type="AlphaFoldDB" id="A0A2T4AW61"/>
<sequence>MRPSQAALANSRDQAIILTPATSISSSSSCLSPAALYLSRLFSPPPSIPPPSLGFLLRGTLILFFSCATLSLSIV</sequence>